<feature type="region of interest" description="Disordered" evidence="1">
    <location>
        <begin position="139"/>
        <end position="206"/>
    </location>
</feature>
<dbReference type="GO" id="GO:0016567">
    <property type="term" value="P:protein ubiquitination"/>
    <property type="evidence" value="ECO:0007669"/>
    <property type="project" value="TreeGrafter"/>
</dbReference>
<dbReference type="InterPro" id="IPR019138">
    <property type="entry name" value="De-etiolated_protein_1_Det1"/>
</dbReference>
<feature type="compositionally biased region" description="Polar residues" evidence="1">
    <location>
        <begin position="193"/>
        <end position="206"/>
    </location>
</feature>
<dbReference type="Proteomes" id="UP001150538">
    <property type="component" value="Unassembled WGS sequence"/>
</dbReference>
<evidence type="ECO:0000313" key="3">
    <source>
        <dbReference type="Proteomes" id="UP001150538"/>
    </source>
</evidence>
<feature type="compositionally biased region" description="Polar residues" evidence="1">
    <location>
        <begin position="160"/>
        <end position="173"/>
    </location>
</feature>
<comment type="caution">
    <text evidence="2">The sequence shown here is derived from an EMBL/GenBank/DDBJ whole genome shotgun (WGS) entry which is preliminary data.</text>
</comment>
<dbReference type="GO" id="GO:0031625">
    <property type="term" value="F:ubiquitin protein ligase binding"/>
    <property type="evidence" value="ECO:0007669"/>
    <property type="project" value="TreeGrafter"/>
</dbReference>
<keyword evidence="3" id="KW-1185">Reference proteome</keyword>
<dbReference type="GO" id="GO:0031461">
    <property type="term" value="C:cullin-RING ubiquitin ligase complex"/>
    <property type="evidence" value="ECO:0007669"/>
    <property type="project" value="TreeGrafter"/>
</dbReference>
<dbReference type="Pfam" id="PF09737">
    <property type="entry name" value="Det1"/>
    <property type="match status" value="1"/>
</dbReference>
<dbReference type="AlphaFoldDB" id="A0A9W8A7K8"/>
<proteinExistence type="predicted"/>
<evidence type="ECO:0000256" key="1">
    <source>
        <dbReference type="SAM" id="MobiDB-lite"/>
    </source>
</evidence>
<reference evidence="2" key="1">
    <citation type="submission" date="2022-07" db="EMBL/GenBank/DDBJ databases">
        <title>Phylogenomic reconstructions and comparative analyses of Kickxellomycotina fungi.</title>
        <authorList>
            <person name="Reynolds N.K."/>
            <person name="Stajich J.E."/>
            <person name="Barry K."/>
            <person name="Grigoriev I.V."/>
            <person name="Crous P."/>
            <person name="Smith M.E."/>
        </authorList>
    </citation>
    <scope>NUCLEOTIDE SEQUENCE</scope>
    <source>
        <strain evidence="2">NBRC 100468</strain>
    </source>
</reference>
<dbReference type="GO" id="GO:0032436">
    <property type="term" value="P:positive regulation of proteasomal ubiquitin-dependent protein catabolic process"/>
    <property type="evidence" value="ECO:0007669"/>
    <property type="project" value="TreeGrafter"/>
</dbReference>
<sequence>MTHMIIGGASRSNGRRVPDRANPSIVPRIVSVDDVTLITLSTETGEITDKRVYAQDRINLGGHSGVSMYKDRLCVVSLMYQCLRLYHISPFGKLVNIMELGWFAHDDDELVQASFRKQEAEFKKAALISAHRSLAFPLYPRSGTSGTHTQRPFKRRRLGQSRSRNVSSQFQDTSSHESADVHFGGVLDESEDNSTSNNGPLSENSIYSGIRQHDNKQAWPFDCLKQKILTTLYIQALSSPNQLTALQDFYRKFPQYEDMLLWKAQFIDLNRLLLKYAPIQNILLRGSASSVSHTPMLLVEYDIFQAKIINVYEGSSPMAYSMLIQRQDELRKAMETDSRSTPDHWMTATPSNDLYLHSTFFQTQASIRKSRMGGPSQAIRKAVSLLPIPPQISTESPLFDPSLFKVNYRHRSTIERNRPSNSQPVKFYDRHTGLFKFRLVPDINSLPTESDQT</sequence>
<organism evidence="2 3">
    <name type="scientific">Mycoemilia scoparia</name>
    <dbReference type="NCBI Taxonomy" id="417184"/>
    <lineage>
        <taxon>Eukaryota</taxon>
        <taxon>Fungi</taxon>
        <taxon>Fungi incertae sedis</taxon>
        <taxon>Zoopagomycota</taxon>
        <taxon>Kickxellomycotina</taxon>
        <taxon>Kickxellomycetes</taxon>
        <taxon>Kickxellales</taxon>
        <taxon>Kickxellaceae</taxon>
        <taxon>Mycoemilia</taxon>
    </lineage>
</organism>
<evidence type="ECO:0000313" key="2">
    <source>
        <dbReference type="EMBL" id="KAJ1919908.1"/>
    </source>
</evidence>
<dbReference type="EMBL" id="JANBPU010000020">
    <property type="protein sequence ID" value="KAJ1919908.1"/>
    <property type="molecule type" value="Genomic_DNA"/>
</dbReference>
<accession>A0A9W8A7K8</accession>
<gene>
    <name evidence="2" type="ORF">H4219_001688</name>
</gene>
<protein>
    <submittedName>
        <fullName evidence="2">Uncharacterized protein</fullName>
    </submittedName>
</protein>
<feature type="region of interest" description="Disordered" evidence="1">
    <location>
        <begin position="1"/>
        <end position="20"/>
    </location>
</feature>
<dbReference type="GO" id="GO:0005634">
    <property type="term" value="C:nucleus"/>
    <property type="evidence" value="ECO:0007669"/>
    <property type="project" value="TreeGrafter"/>
</dbReference>
<dbReference type="OrthoDB" id="18339at2759"/>
<dbReference type="PANTHER" id="PTHR13374">
    <property type="entry name" value="DET1 HOMOLOG DE-ETIOLATED-1 HOMOLOG"/>
    <property type="match status" value="1"/>
</dbReference>
<name>A0A9W8A7K8_9FUNG</name>
<dbReference type="GO" id="GO:1990756">
    <property type="term" value="F:ubiquitin-like ligase-substrate adaptor activity"/>
    <property type="evidence" value="ECO:0007669"/>
    <property type="project" value="TreeGrafter"/>
</dbReference>
<dbReference type="PANTHER" id="PTHR13374:SF3">
    <property type="entry name" value="DET1 HOMOLOG"/>
    <property type="match status" value="1"/>
</dbReference>